<keyword evidence="2" id="KW-1185">Reference proteome</keyword>
<sequence>MNYFLKASLKHVLIESKTNLQKQKNKLTAIESLIPSIRSHLLSIGPPLTFLLNLEFLVDFHFPVDPFLISASGSFGYGVPSVFIHTIALKIGCISEISSMLFSF</sequence>
<dbReference type="Proteomes" id="UP001642487">
    <property type="component" value="Chromosome 11"/>
</dbReference>
<reference evidence="1 2" key="1">
    <citation type="submission" date="2024-03" db="EMBL/GenBank/DDBJ databases">
        <authorList>
            <person name="Gkanogiannis A."/>
            <person name="Becerra Lopez-Lavalle L."/>
        </authorList>
    </citation>
    <scope>NUCLEOTIDE SEQUENCE [LARGE SCALE GENOMIC DNA]</scope>
</reference>
<accession>A0ABP0XYA0</accession>
<proteinExistence type="predicted"/>
<name>A0ABP0XYA0_9ROSI</name>
<organism evidence="1 2">
    <name type="scientific">Citrullus colocynthis</name>
    <name type="common">colocynth</name>
    <dbReference type="NCBI Taxonomy" id="252529"/>
    <lineage>
        <taxon>Eukaryota</taxon>
        <taxon>Viridiplantae</taxon>
        <taxon>Streptophyta</taxon>
        <taxon>Embryophyta</taxon>
        <taxon>Tracheophyta</taxon>
        <taxon>Spermatophyta</taxon>
        <taxon>Magnoliopsida</taxon>
        <taxon>eudicotyledons</taxon>
        <taxon>Gunneridae</taxon>
        <taxon>Pentapetalae</taxon>
        <taxon>rosids</taxon>
        <taxon>fabids</taxon>
        <taxon>Cucurbitales</taxon>
        <taxon>Cucurbitaceae</taxon>
        <taxon>Benincaseae</taxon>
        <taxon>Citrullus</taxon>
    </lineage>
</organism>
<evidence type="ECO:0000313" key="1">
    <source>
        <dbReference type="EMBL" id="CAK9313138.1"/>
    </source>
</evidence>
<protein>
    <submittedName>
        <fullName evidence="1">Uncharacterized protein</fullName>
    </submittedName>
</protein>
<dbReference type="EMBL" id="OZ021745">
    <property type="protein sequence ID" value="CAK9313138.1"/>
    <property type="molecule type" value="Genomic_DNA"/>
</dbReference>
<evidence type="ECO:0000313" key="2">
    <source>
        <dbReference type="Proteomes" id="UP001642487"/>
    </source>
</evidence>
<gene>
    <name evidence="1" type="ORF">CITCOLO1_LOCUS4849</name>
</gene>